<gene>
    <name evidence="2" type="ORF">OCOJLMKI_1964</name>
</gene>
<evidence type="ECO:0000313" key="3">
    <source>
        <dbReference type="Proteomes" id="UP001055125"/>
    </source>
</evidence>
<feature type="signal peptide" evidence="1">
    <location>
        <begin position="1"/>
        <end position="19"/>
    </location>
</feature>
<reference evidence="2" key="1">
    <citation type="journal article" date="2021" name="Front. Microbiol.">
        <title>Comprehensive Comparative Genomics and Phenotyping of Methylobacterium Species.</title>
        <authorList>
            <person name="Alessa O."/>
            <person name="Ogura Y."/>
            <person name="Fujitani Y."/>
            <person name="Takami H."/>
            <person name="Hayashi T."/>
            <person name="Sahin N."/>
            <person name="Tani A."/>
        </authorList>
    </citation>
    <scope>NUCLEOTIDE SEQUENCE</scope>
    <source>
        <strain evidence="2">DSM 19015</strain>
    </source>
</reference>
<comment type="caution">
    <text evidence="2">The sequence shown here is derived from an EMBL/GenBank/DDBJ whole genome shotgun (WGS) entry which is preliminary data.</text>
</comment>
<dbReference type="Proteomes" id="UP001055125">
    <property type="component" value="Unassembled WGS sequence"/>
</dbReference>
<accession>A0ABQ4RVD5</accession>
<sequence length="91" mass="9602">MAYRFLLIALLLASGTASARPAMAPTKSTKVAITPAPIPVCTPVRKKAFHPVEGWSVKTVTLACKTVAAAVRQPGNKSFTSLPSDKGRQPK</sequence>
<feature type="chain" id="PRO_5045947508" evidence="1">
    <location>
        <begin position="20"/>
        <end position="91"/>
    </location>
</feature>
<proteinExistence type="predicted"/>
<keyword evidence="1" id="KW-0732">Signal</keyword>
<organism evidence="2 3">
    <name type="scientific">Methylobacterium iners</name>
    <dbReference type="NCBI Taxonomy" id="418707"/>
    <lineage>
        <taxon>Bacteria</taxon>
        <taxon>Pseudomonadati</taxon>
        <taxon>Pseudomonadota</taxon>
        <taxon>Alphaproteobacteria</taxon>
        <taxon>Hyphomicrobiales</taxon>
        <taxon>Methylobacteriaceae</taxon>
        <taxon>Methylobacterium</taxon>
    </lineage>
</organism>
<reference evidence="2" key="2">
    <citation type="submission" date="2021-08" db="EMBL/GenBank/DDBJ databases">
        <authorList>
            <person name="Tani A."/>
            <person name="Ola A."/>
            <person name="Ogura Y."/>
            <person name="Katsura K."/>
            <person name="Hayashi T."/>
        </authorList>
    </citation>
    <scope>NUCLEOTIDE SEQUENCE</scope>
    <source>
        <strain evidence="2">DSM 19015</strain>
    </source>
</reference>
<name>A0ABQ4RVD5_9HYPH</name>
<dbReference type="RefSeq" id="WP_238243929.1">
    <property type="nucleotide sequence ID" value="NZ_BPQP01000029.1"/>
</dbReference>
<evidence type="ECO:0000256" key="1">
    <source>
        <dbReference type="SAM" id="SignalP"/>
    </source>
</evidence>
<evidence type="ECO:0000313" key="2">
    <source>
        <dbReference type="EMBL" id="GJD94760.1"/>
    </source>
</evidence>
<keyword evidence="3" id="KW-1185">Reference proteome</keyword>
<dbReference type="EMBL" id="BPQP01000029">
    <property type="protein sequence ID" value="GJD94760.1"/>
    <property type="molecule type" value="Genomic_DNA"/>
</dbReference>
<protein>
    <submittedName>
        <fullName evidence="2">Uncharacterized protein</fullName>
    </submittedName>
</protein>